<comment type="caution">
    <text evidence="1">The sequence shown here is derived from an EMBL/GenBank/DDBJ whole genome shotgun (WGS) entry which is preliminary data.</text>
</comment>
<name>A0ABR5ABV7_9BACL</name>
<protein>
    <submittedName>
        <fullName evidence="1">Uncharacterized protein</fullName>
    </submittedName>
</protein>
<organism evidence="1 2">
    <name type="scientific">Gordoniibacillus kamchatkensis</name>
    <dbReference type="NCBI Taxonomy" id="1590651"/>
    <lineage>
        <taxon>Bacteria</taxon>
        <taxon>Bacillati</taxon>
        <taxon>Bacillota</taxon>
        <taxon>Bacilli</taxon>
        <taxon>Bacillales</taxon>
        <taxon>Paenibacillaceae</taxon>
        <taxon>Gordoniibacillus</taxon>
    </lineage>
</organism>
<keyword evidence="2" id="KW-1185">Reference proteome</keyword>
<evidence type="ECO:0000313" key="2">
    <source>
        <dbReference type="Proteomes" id="UP000031967"/>
    </source>
</evidence>
<gene>
    <name evidence="1" type="ORF">SD70_27265</name>
</gene>
<proteinExistence type="predicted"/>
<sequence>MYEHIRIRVSKHAHQQYCNRVEHIAYADLNEQCQRQLDNHQYGYNRRNYIHLDGVWWVYEMDCNTMNLITCYGRTNMHVPKALGWAARNRDRIDLTHLI</sequence>
<evidence type="ECO:0000313" key="1">
    <source>
        <dbReference type="EMBL" id="KIL38318.1"/>
    </source>
</evidence>
<reference evidence="1 2" key="1">
    <citation type="submission" date="2014-12" db="EMBL/GenBank/DDBJ databases">
        <title>Draft genome sequence of Paenibacillus kamchatkensis strain B-2647.</title>
        <authorList>
            <person name="Karlyshev A.V."/>
            <person name="Kudryashova E.B."/>
        </authorList>
    </citation>
    <scope>NUCLEOTIDE SEQUENCE [LARGE SCALE GENOMIC DNA]</scope>
    <source>
        <strain evidence="1 2">VKM B-2647</strain>
    </source>
</reference>
<dbReference type="EMBL" id="JXAK01000066">
    <property type="protein sequence ID" value="KIL38318.1"/>
    <property type="molecule type" value="Genomic_DNA"/>
</dbReference>
<accession>A0ABR5ABV7</accession>
<dbReference type="Proteomes" id="UP000031967">
    <property type="component" value="Unassembled WGS sequence"/>
</dbReference>